<accession>B8D4R9</accession>
<dbReference type="GO" id="GO:0003677">
    <property type="term" value="F:DNA binding"/>
    <property type="evidence" value="ECO:0007669"/>
    <property type="project" value="InterPro"/>
</dbReference>
<dbReference type="InterPro" id="IPR050079">
    <property type="entry name" value="DEAD_box_RNA_helicase"/>
</dbReference>
<dbReference type="PANTHER" id="PTHR47959">
    <property type="entry name" value="ATP-DEPENDENT RNA HELICASE RHLE-RELATED"/>
    <property type="match status" value="1"/>
</dbReference>
<evidence type="ECO:0000256" key="3">
    <source>
        <dbReference type="ARBA" id="ARBA00022806"/>
    </source>
</evidence>
<evidence type="ECO:0000313" key="8">
    <source>
        <dbReference type="Proteomes" id="UP000006903"/>
    </source>
</evidence>
<name>B8D4R9_DESA1</name>
<dbReference type="AlphaFoldDB" id="B8D4R9"/>
<evidence type="ECO:0000259" key="6">
    <source>
        <dbReference type="PROSITE" id="PS51192"/>
    </source>
</evidence>
<evidence type="ECO:0000256" key="1">
    <source>
        <dbReference type="ARBA" id="ARBA00022741"/>
    </source>
</evidence>
<keyword evidence="2" id="KW-0378">Hydrolase</keyword>
<dbReference type="EMBL" id="CP001140">
    <property type="protein sequence ID" value="ACL11100.1"/>
    <property type="molecule type" value="Genomic_DNA"/>
</dbReference>
<dbReference type="Pfam" id="PF22590">
    <property type="entry name" value="Cas3-like_C_2"/>
    <property type="match status" value="1"/>
</dbReference>
<dbReference type="KEGG" id="dka:DKAM_0774"/>
<sequence>MTFIDAIHSRPGLERARELFKRDGKLVLIAPTGYGKTVLSLKLYRDYVQQGPWGGLIHVVPYRALVRQIYSEKFKPYVPSSGYQSLEYIEPKYKSPYFLRDLVVTTLDSFVYNLFKIPVAELNKIYRMVSQGHYYPIELSIFTSIIVLDEAHVYLGDTDEDTSIASVVAASTFLNNAGVPLLIESATMHSDIVSALSNNILGGAKVVYIGDENNQVKNLRAKGTSVEVVRDRDFESSNSFNWRTQLVSKDKIIEVLQEHCRSSLVLLITNTVKRAIEIYNEILEKGACDKAVLLHGSMSNKDREKALSEMNKALSGVIVSTQVVEAGVELPSRVLITDPAPLENLAQRAGRLCREKYTNIYEECKKEGPLVFIVKPAGDSELDELKGPYRAERVKSVLASINNVLGRHREVDWRLMSHRENYTPFVELLEDTQAVQQGPLKTNIGAVILGEYLRSDAMPEVLINILSSIGLELTRSGFLVNLLVNAKDVCGRELGDLEELETVSIDLRSLLRRGGVRIVETISMDGRDYLRLAVVRVVRKNGENVFKVVCDEKSKYYIPTWAKEISHKEYQDLTTPKVEDGEEYFGSIAITLLIASEGSYVKGRGLSVW</sequence>
<dbReference type="GeneID" id="7171594"/>
<dbReference type="NCBIfam" id="TIGR01587">
    <property type="entry name" value="cas3_core"/>
    <property type="match status" value="1"/>
</dbReference>
<dbReference type="PROSITE" id="PS51192">
    <property type="entry name" value="HELICASE_ATP_BIND_1"/>
    <property type="match status" value="1"/>
</dbReference>
<evidence type="ECO:0000256" key="5">
    <source>
        <dbReference type="ARBA" id="ARBA00023118"/>
    </source>
</evidence>
<dbReference type="Gene3D" id="3.40.50.300">
    <property type="entry name" value="P-loop containing nucleotide triphosphate hydrolases"/>
    <property type="match status" value="2"/>
</dbReference>
<feature type="domain" description="Helicase ATP-binding" evidence="6">
    <location>
        <begin position="17"/>
        <end position="206"/>
    </location>
</feature>
<keyword evidence="5" id="KW-0051">Antiviral defense</keyword>
<dbReference type="GO" id="GO:0005829">
    <property type="term" value="C:cytosol"/>
    <property type="evidence" value="ECO:0007669"/>
    <property type="project" value="TreeGrafter"/>
</dbReference>
<dbReference type="RefSeq" id="WP_012608441.1">
    <property type="nucleotide sequence ID" value="NC_011766.1"/>
</dbReference>
<evidence type="ECO:0000313" key="7">
    <source>
        <dbReference type="EMBL" id="ACL11100.1"/>
    </source>
</evidence>
<dbReference type="SUPFAM" id="SSF52540">
    <property type="entry name" value="P-loop containing nucleoside triphosphate hydrolases"/>
    <property type="match status" value="1"/>
</dbReference>
<dbReference type="STRING" id="490899.DKAM_0774"/>
<dbReference type="InterPro" id="IPR027417">
    <property type="entry name" value="P-loop_NTPase"/>
</dbReference>
<dbReference type="InterPro" id="IPR006474">
    <property type="entry name" value="Helicase_Cas3_CRISPR-ass_core"/>
</dbReference>
<dbReference type="Pfam" id="PF04851">
    <property type="entry name" value="ResIII"/>
    <property type="match status" value="1"/>
</dbReference>
<keyword evidence="4" id="KW-0067">ATP-binding</keyword>
<dbReference type="PANTHER" id="PTHR47959:SF16">
    <property type="entry name" value="CRISPR-ASSOCIATED NUCLEASE_HELICASE CAS3-RELATED"/>
    <property type="match status" value="1"/>
</dbReference>
<dbReference type="HOGENOM" id="CLU_031100_0_0_2"/>
<dbReference type="GO" id="GO:0016787">
    <property type="term" value="F:hydrolase activity"/>
    <property type="evidence" value="ECO:0007669"/>
    <property type="project" value="UniProtKB-KW"/>
</dbReference>
<keyword evidence="1" id="KW-0547">Nucleotide-binding</keyword>
<protein>
    <submittedName>
        <fullName evidence="7">CRISPR-associated ATP-dependent RNA helicase-like protein</fullName>
    </submittedName>
</protein>
<dbReference type="Proteomes" id="UP000006903">
    <property type="component" value="Chromosome"/>
</dbReference>
<dbReference type="InterPro" id="IPR006935">
    <property type="entry name" value="Helicase/UvrB_N"/>
</dbReference>
<dbReference type="InterPro" id="IPR001650">
    <property type="entry name" value="Helicase_C-like"/>
</dbReference>
<dbReference type="GO" id="GO:0140097">
    <property type="term" value="F:catalytic activity, acting on DNA"/>
    <property type="evidence" value="ECO:0007669"/>
    <property type="project" value="UniProtKB-ARBA"/>
</dbReference>
<reference evidence="7 8" key="1">
    <citation type="journal article" date="2009" name="J. Bacteriol.">
        <title>Complete genome sequence of the anaerobic, protein-degrading hyperthermophilic crenarchaeon Desulfurococcus kamchatkensis.</title>
        <authorList>
            <person name="Ravin N.V."/>
            <person name="Mardanov A.V."/>
            <person name="Beletsky A.V."/>
            <person name="Kublanov I.V."/>
            <person name="Kolganova T.V."/>
            <person name="Lebedinsky A.V."/>
            <person name="Chernyh N.A."/>
            <person name="Bonch-Osmolovskaya E.A."/>
            <person name="Skryabin K.G."/>
        </authorList>
    </citation>
    <scope>NUCLEOTIDE SEQUENCE [LARGE SCALE GENOMIC DNA]</scope>
    <source>
        <strain evidence="8">DSM 18924 / JCM 16383 / VKM B-2413 / 1221n</strain>
    </source>
</reference>
<dbReference type="eggNOG" id="arCOG01444">
    <property type="taxonomic scope" value="Archaea"/>
</dbReference>
<keyword evidence="3" id="KW-0347">Helicase</keyword>
<dbReference type="InterPro" id="IPR014001">
    <property type="entry name" value="Helicase_ATP-bd"/>
</dbReference>
<dbReference type="GO" id="GO:0003724">
    <property type="term" value="F:RNA helicase activity"/>
    <property type="evidence" value="ECO:0007669"/>
    <property type="project" value="TreeGrafter"/>
</dbReference>
<dbReference type="GO" id="GO:0005524">
    <property type="term" value="F:ATP binding"/>
    <property type="evidence" value="ECO:0007669"/>
    <property type="project" value="UniProtKB-KW"/>
</dbReference>
<dbReference type="GO" id="GO:0051607">
    <property type="term" value="P:defense response to virus"/>
    <property type="evidence" value="ECO:0007669"/>
    <property type="project" value="UniProtKB-KW"/>
</dbReference>
<dbReference type="SMART" id="SM00487">
    <property type="entry name" value="DEXDc"/>
    <property type="match status" value="1"/>
</dbReference>
<organism evidence="7 8">
    <name type="scientific">Desulfurococcus amylolyticus (strain DSM 18924 / JCM 16383 / VKM B-2413 / 1221n)</name>
    <name type="common">Desulfurococcus kamchatkensis</name>
    <dbReference type="NCBI Taxonomy" id="490899"/>
    <lineage>
        <taxon>Archaea</taxon>
        <taxon>Thermoproteota</taxon>
        <taxon>Thermoprotei</taxon>
        <taxon>Desulfurococcales</taxon>
        <taxon>Desulfurococcaceae</taxon>
        <taxon>Desulfurococcus</taxon>
    </lineage>
</organism>
<dbReference type="SMART" id="SM00490">
    <property type="entry name" value="HELICc"/>
    <property type="match status" value="1"/>
</dbReference>
<dbReference type="InterPro" id="IPR054712">
    <property type="entry name" value="Cas3-like_dom"/>
</dbReference>
<evidence type="ECO:0000256" key="4">
    <source>
        <dbReference type="ARBA" id="ARBA00022840"/>
    </source>
</evidence>
<proteinExistence type="predicted"/>
<gene>
    <name evidence="7" type="ordered locus">DKAM_0774</name>
</gene>
<evidence type="ECO:0000256" key="2">
    <source>
        <dbReference type="ARBA" id="ARBA00022801"/>
    </source>
</evidence>